<dbReference type="SUPFAM" id="SSF47336">
    <property type="entry name" value="ACP-like"/>
    <property type="match status" value="1"/>
</dbReference>
<dbReference type="InterPro" id="IPR036291">
    <property type="entry name" value="NAD(P)-bd_dom_sf"/>
</dbReference>
<dbReference type="SUPFAM" id="SSF51735">
    <property type="entry name" value="NAD(P)-binding Rossmann-fold domains"/>
    <property type="match status" value="1"/>
</dbReference>
<feature type="region of interest" description="C-terminal hotdog fold" evidence="9">
    <location>
        <begin position="1427"/>
        <end position="1569"/>
    </location>
</feature>
<feature type="domain" description="PKS/mFAS DH" evidence="12">
    <location>
        <begin position="1295"/>
        <end position="1569"/>
    </location>
</feature>
<dbReference type="PANTHER" id="PTHR43775:SF37">
    <property type="entry name" value="SI:DKEY-61P9.11"/>
    <property type="match status" value="1"/>
</dbReference>
<dbReference type="Proteomes" id="UP000315540">
    <property type="component" value="Unassembled WGS sequence"/>
</dbReference>
<dbReference type="InterPro" id="IPR049551">
    <property type="entry name" value="PKS_DH_C"/>
</dbReference>
<dbReference type="FunFam" id="3.40.47.10:FF:000019">
    <property type="entry name" value="Polyketide synthase type I"/>
    <property type="match status" value="1"/>
</dbReference>
<evidence type="ECO:0000256" key="4">
    <source>
        <dbReference type="ARBA" id="ARBA00022490"/>
    </source>
</evidence>
<dbReference type="PROSITE" id="PS52019">
    <property type="entry name" value="PKS_MFAS_DH"/>
    <property type="match status" value="2"/>
</dbReference>
<comment type="function">
    <text evidence="8">Involved in production of the polyketide antibiotic thailandamide.</text>
</comment>
<evidence type="ECO:0000256" key="3">
    <source>
        <dbReference type="ARBA" id="ARBA00022450"/>
    </source>
</evidence>
<dbReference type="SMART" id="SM00826">
    <property type="entry name" value="PKS_DH"/>
    <property type="match status" value="2"/>
</dbReference>
<dbReference type="EMBL" id="VFWZ01000001">
    <property type="protein sequence ID" value="TPN89321.1"/>
    <property type="molecule type" value="Genomic_DNA"/>
</dbReference>
<evidence type="ECO:0000256" key="8">
    <source>
        <dbReference type="ARBA" id="ARBA00054155"/>
    </source>
</evidence>
<dbReference type="Pfam" id="PF08659">
    <property type="entry name" value="KR"/>
    <property type="match status" value="1"/>
</dbReference>
<evidence type="ECO:0000259" key="10">
    <source>
        <dbReference type="PROSITE" id="PS50075"/>
    </source>
</evidence>
<dbReference type="InterPro" id="IPR020807">
    <property type="entry name" value="PKS_DH"/>
</dbReference>
<keyword evidence="14" id="KW-1185">Reference proteome</keyword>
<gene>
    <name evidence="13" type="ORF">FHK87_03590</name>
</gene>
<dbReference type="InterPro" id="IPR013968">
    <property type="entry name" value="PKS_KR"/>
</dbReference>
<feature type="region of interest" description="N-terminal hotdog fold" evidence="9">
    <location>
        <begin position="243"/>
        <end position="359"/>
    </location>
</feature>
<dbReference type="GO" id="GO:0006633">
    <property type="term" value="P:fatty acid biosynthetic process"/>
    <property type="evidence" value="ECO:0007669"/>
    <property type="project" value="TreeGrafter"/>
</dbReference>
<comment type="pathway">
    <text evidence="2">Antibiotic biosynthesis.</text>
</comment>
<dbReference type="InterPro" id="IPR006162">
    <property type="entry name" value="Ppantetheine_attach_site"/>
</dbReference>
<dbReference type="Pfam" id="PF00550">
    <property type="entry name" value="PP-binding"/>
    <property type="match status" value="1"/>
</dbReference>
<feature type="active site" description="Proton donor; for dehydratase activity" evidence="9">
    <location>
        <position position="429"/>
    </location>
</feature>
<feature type="active site" description="Proton acceptor; for dehydratase activity" evidence="9">
    <location>
        <position position="1324"/>
    </location>
</feature>
<dbReference type="InterPro" id="IPR020841">
    <property type="entry name" value="PKS_Beta-ketoAc_synthase_dom"/>
</dbReference>
<keyword evidence="3" id="KW-0596">Phosphopantetheine</keyword>
<dbReference type="Gene3D" id="3.40.47.10">
    <property type="match status" value="2"/>
</dbReference>
<dbReference type="SMART" id="SM00822">
    <property type="entry name" value="PKS_KR"/>
    <property type="match status" value="1"/>
</dbReference>
<keyword evidence="5" id="KW-0597">Phosphoprotein</keyword>
<name>A0A504JRF5_9FLAO</name>
<dbReference type="OrthoDB" id="9778690at2"/>
<dbReference type="InterPro" id="IPR016039">
    <property type="entry name" value="Thiolase-like"/>
</dbReference>
<dbReference type="Pfam" id="PF00109">
    <property type="entry name" value="ketoacyl-synt"/>
    <property type="match status" value="1"/>
</dbReference>
<evidence type="ECO:0000256" key="5">
    <source>
        <dbReference type="ARBA" id="ARBA00022553"/>
    </source>
</evidence>
<evidence type="ECO:0000259" key="12">
    <source>
        <dbReference type="PROSITE" id="PS52019"/>
    </source>
</evidence>
<dbReference type="Gene3D" id="3.10.129.110">
    <property type="entry name" value="Polyketide synthase dehydratase"/>
    <property type="match status" value="2"/>
</dbReference>
<dbReference type="PROSITE" id="PS00012">
    <property type="entry name" value="PHOSPHOPANTETHEINE"/>
    <property type="match status" value="1"/>
</dbReference>
<evidence type="ECO:0000256" key="1">
    <source>
        <dbReference type="ARBA" id="ARBA00004496"/>
    </source>
</evidence>
<dbReference type="InterPro" id="IPR050091">
    <property type="entry name" value="PKS_NRPS_Biosynth_Enz"/>
</dbReference>
<feature type="domain" description="PKS/mFAS DH" evidence="12">
    <location>
        <begin position="243"/>
        <end position="512"/>
    </location>
</feature>
<dbReference type="SUPFAM" id="SSF53901">
    <property type="entry name" value="Thiolase-like"/>
    <property type="match status" value="2"/>
</dbReference>
<reference evidence="13 14" key="1">
    <citation type="submission" date="2019-06" db="EMBL/GenBank/DDBJ databases">
        <authorList>
            <person name="Meng X."/>
        </authorList>
    </citation>
    <scope>NUCLEOTIDE SEQUENCE [LARGE SCALE GENOMIC DNA]</scope>
    <source>
        <strain evidence="13 14">M625</strain>
    </source>
</reference>
<evidence type="ECO:0000259" key="11">
    <source>
        <dbReference type="PROSITE" id="PS52004"/>
    </source>
</evidence>
<dbReference type="PANTHER" id="PTHR43775">
    <property type="entry name" value="FATTY ACID SYNTHASE"/>
    <property type="match status" value="1"/>
</dbReference>
<dbReference type="GO" id="GO:0004312">
    <property type="term" value="F:fatty acid synthase activity"/>
    <property type="evidence" value="ECO:0007669"/>
    <property type="project" value="TreeGrafter"/>
</dbReference>
<feature type="domain" description="Carrier" evidence="10">
    <location>
        <begin position="553"/>
        <end position="626"/>
    </location>
</feature>
<dbReference type="InterPro" id="IPR049552">
    <property type="entry name" value="PKS_DH_N"/>
</dbReference>
<dbReference type="Pfam" id="PF22336">
    <property type="entry name" value="RhiE-like_linker"/>
    <property type="match status" value="2"/>
</dbReference>
<dbReference type="PROSITE" id="PS50075">
    <property type="entry name" value="CARRIER"/>
    <property type="match status" value="1"/>
</dbReference>
<comment type="subcellular location">
    <subcellularLocation>
        <location evidence="1">Cytoplasm</location>
    </subcellularLocation>
</comment>
<evidence type="ECO:0000256" key="6">
    <source>
        <dbReference type="ARBA" id="ARBA00022679"/>
    </source>
</evidence>
<dbReference type="SMART" id="SM00825">
    <property type="entry name" value="PKS_KS"/>
    <property type="match status" value="1"/>
</dbReference>
<organism evidence="13 14">
    <name type="scientific">Aquimarina algicola</name>
    <dbReference type="NCBI Taxonomy" id="2589995"/>
    <lineage>
        <taxon>Bacteria</taxon>
        <taxon>Pseudomonadati</taxon>
        <taxon>Bacteroidota</taxon>
        <taxon>Flavobacteriia</taxon>
        <taxon>Flavobacteriales</taxon>
        <taxon>Flavobacteriaceae</taxon>
        <taxon>Aquimarina</taxon>
    </lineage>
</organism>
<feature type="active site" description="Proton donor; for dehydratase activity" evidence="9">
    <location>
        <position position="1483"/>
    </location>
</feature>
<keyword evidence="6" id="KW-0808">Transferase</keyword>
<feature type="domain" description="Ketosynthase family 3 (KS3)" evidence="11">
    <location>
        <begin position="681"/>
        <end position="1114"/>
    </location>
</feature>
<dbReference type="CDD" id="cd08953">
    <property type="entry name" value="KR_2_SDR_x"/>
    <property type="match status" value="1"/>
</dbReference>
<dbReference type="Gene3D" id="1.10.1240.100">
    <property type="match status" value="2"/>
</dbReference>
<dbReference type="InterPro" id="IPR014031">
    <property type="entry name" value="Ketoacyl_synth_C"/>
</dbReference>
<dbReference type="InterPro" id="IPR009081">
    <property type="entry name" value="PP-bd_ACP"/>
</dbReference>
<dbReference type="Pfam" id="PF14765">
    <property type="entry name" value="PS-DH"/>
    <property type="match status" value="2"/>
</dbReference>
<accession>A0A504JRF5</accession>
<dbReference type="Pfam" id="PF02801">
    <property type="entry name" value="Ketoacyl-synt_C"/>
    <property type="match status" value="1"/>
</dbReference>
<feature type="active site" description="Proton acceptor; for dehydratase activity" evidence="9">
    <location>
        <position position="272"/>
    </location>
</feature>
<evidence type="ECO:0000313" key="14">
    <source>
        <dbReference type="Proteomes" id="UP000315540"/>
    </source>
</evidence>
<dbReference type="GO" id="GO:0031177">
    <property type="term" value="F:phosphopantetheine binding"/>
    <property type="evidence" value="ECO:0007669"/>
    <property type="project" value="InterPro"/>
</dbReference>
<evidence type="ECO:0000256" key="7">
    <source>
        <dbReference type="ARBA" id="ARBA00022737"/>
    </source>
</evidence>
<proteinExistence type="predicted"/>
<dbReference type="InterPro" id="IPR049900">
    <property type="entry name" value="PKS_mFAS_DH"/>
</dbReference>
<protein>
    <submittedName>
        <fullName evidence="13">SDR family NAD(P)-dependent oxidoreductase</fullName>
    </submittedName>
</protein>
<dbReference type="InterPro" id="IPR057326">
    <property type="entry name" value="KR_dom"/>
</dbReference>
<dbReference type="SMART" id="SM00823">
    <property type="entry name" value="PKS_PP"/>
    <property type="match status" value="1"/>
</dbReference>
<dbReference type="GO" id="GO:0071770">
    <property type="term" value="P:DIM/DIP cell wall layer assembly"/>
    <property type="evidence" value="ECO:0007669"/>
    <property type="project" value="TreeGrafter"/>
</dbReference>
<dbReference type="GO" id="GO:0005886">
    <property type="term" value="C:plasma membrane"/>
    <property type="evidence" value="ECO:0007669"/>
    <property type="project" value="TreeGrafter"/>
</dbReference>
<dbReference type="GO" id="GO:0005737">
    <property type="term" value="C:cytoplasm"/>
    <property type="evidence" value="ECO:0007669"/>
    <property type="project" value="UniProtKB-SubCell"/>
</dbReference>
<evidence type="ECO:0000256" key="2">
    <source>
        <dbReference type="ARBA" id="ARBA00004792"/>
    </source>
</evidence>
<sequence>LKHQQLVPSLHSQTLNPNIDFTKTPFKVQQELEDWVTEKDSPRLAGISAFGAGGSNAHLIIEEYIPGEKPVYQSNDPAIIVLSAKDKDRLKEQVENLYAYVEDHKDINIYDLAYTLQVGREPMEERLAITVIDLDSLLAALLDYKKGDSGKWLSGNISQDKNTFKLTGNAGAAYIESALESKEISNLAQSWIQGLDIDWRLLYQKDNTPKKISLPTYPFAKERYWVPISETFSVLGNRISQLHPLVHSNESDLTAQKYQSLFTGQEYFLSDHVVKSDKILPGVAYLEMAREAGALSTRNEVIQLNNITWASPLRITNEAKKININIFPIKDQIGFEISSNAKQDILHCQGTMSTNIKLNPIYHDLEDIKKMFVSSMDSEECYKHFAELGITYGTNFQGIKKVWYNDTSVLSQITLENPDEMLLSPGLMDSALHSCFFMDYQHEKETSLVLPYSLKELNVYEKTPNTVWVFGRKSSQKNGIVHSDVDIMNSKGKVLVSFKDLVSLPIDGILEKRDHNVDEREALEIHDNESQQGIEDAQKIKSNTDSENSKYKEATITYLKEVLNSELKVPLHKIDTTTSFEAYGIDSISIVKMTNQLNSFFGELPPTLFFEYFTLEDLSDYFISHHSTKVNELVNKNEHFSEKEAIIPKPTLDKTVSLQSTNRFIKTNSSIPHYKKESIDTEPIAIIGLSGRYPGAKTLDEFWDNLKLGKDAITEVPLSRWNAAELYDQEKGKVGKIASKWGGFIDDVDKFDPLFFNISPSLAEYMDPQERLFLQTAWETIEDAGYTLDQLAKVGRSDSAGLGGHVGVYAGVMYGEYQFLAIEEALKGNPVTTWSSPSSIANRVSFCLNLHGPSMGVDTMCSSSLVSIHLAIDAIHKGQCSMAIAGGVNVSVHPNKYKMLSKNLFVSDKGRCESFGEGGNGYVPSEGVGAVLLKPLSQAEADGDQIYGVIKGSSLNHGGKANGYTVPNPTAQASVIQEAIARAGVSPNDFSYIEAHGTGTSLGDPIEIAGLSKAFSGSKEGQYCAIGSIKSNIGHAESAAGISGLTKVLLQLKHQQLVPSLHSQTLNPNIDFTKTPFKVQQELEDWVTAKDSPRLAGISAFGAGGSNAHLIIEEYIAGKKPVYQSNDPAIIVLSAKDKDRLEQQVQNLLYHLDQYPEINIYDLAYTLQIGREPMEERLAFTADNIAQLREHLVSYSSGKLSDLFTGNIEDDTSDLLLEGKALDLYVKTVLQEKQPKSLAQLWIRDITIDWHSLYDQEYKPKKVSLPTYPFKKVRYWIPKLDKNESAVSYSNNHLHPLLHFNNSKFNEQLFTSTYSGLEPFLTDHKVGDEKMLPGVAYLELAREAASLSIETDITQIKDIIWANPISVNGKPQSIEISLSQEGDDEIAYKISKNVEKDKINCGQGVLSKKALITPKSVNIEQIKSELTNRKGGTECYEIFRGIGLNYGASFQGIEKLWYNDSIALSKIELPSDSNYILQPGIMDSALQTCILLEMGTKNDSTLAVPFSVKEVNIYGNVLEASWCRARKKNRNNKNTSTSSYDIDLISNTGEVLLSFIGFMILPVKNKPIIHKEPQLTQNITKTYYYTQYWQKCNPQEKDHRVDQASKLILLAGGSKELSKSLQKKLGVEVQSLEQNIEVNYFIEIFQKVKQIIKDNAFKDITILYKNNDYIKYGFVSGLLKTAQMESQKITTRMIGVDSLSIKTIDTLIDRLKKEHQEGFTDVRYKDDIREEKHFKPITNVNPSDVKIKEGGVYLITGGAGGLGFVFADHISQTKNTKLILTGRSELSQEKELRLKTIPNSEYYPCDVTNSNSISKVIKNIIKTHGKLDGVIHSAGIQDDRRIVHKTIVDTKQVLAVKIDGTKNLDIATKNIPLDFFMLFSSVAGALGNVGQSDYASGNAYLDNFSKYRNQMKDKGKRSGNTYSINWPLWIDGGMHPSEQVIKYMFTEFGLKPLPSKEGVAIFEKVLENSIECNLVLYGQNIEKLEKSIVYQKLEEETLEDSIKELLANNSLDSIDDFIEKIPDENLEELIAVLSSEKDQEKELDDIEKMVDSLLEMDSQDAIDSVLDLISEDALQELISTIRNS</sequence>
<dbReference type="PROSITE" id="PS52004">
    <property type="entry name" value="KS3_2"/>
    <property type="match status" value="1"/>
</dbReference>
<keyword evidence="7" id="KW-0677">Repeat</keyword>
<keyword evidence="4" id="KW-0963">Cytoplasm</keyword>
<dbReference type="InterPro" id="IPR054514">
    <property type="entry name" value="RhiE-like_linker"/>
</dbReference>
<evidence type="ECO:0000313" key="13">
    <source>
        <dbReference type="EMBL" id="TPN89321.1"/>
    </source>
</evidence>
<dbReference type="Pfam" id="PF21089">
    <property type="entry name" value="PKS_DH_N"/>
    <property type="match status" value="2"/>
</dbReference>
<evidence type="ECO:0000256" key="9">
    <source>
        <dbReference type="PROSITE-ProRule" id="PRU01363"/>
    </source>
</evidence>
<dbReference type="InterPro" id="IPR036736">
    <property type="entry name" value="ACP-like_sf"/>
</dbReference>
<dbReference type="Gene3D" id="1.10.1200.10">
    <property type="entry name" value="ACP-like"/>
    <property type="match status" value="1"/>
</dbReference>
<dbReference type="Gene3D" id="3.40.50.720">
    <property type="entry name" value="NAD(P)-binding Rossmann-like Domain"/>
    <property type="match status" value="1"/>
</dbReference>
<comment type="caution">
    <text evidence="13">The sequence shown here is derived from an EMBL/GenBank/DDBJ whole genome shotgun (WGS) entry which is preliminary data.</text>
</comment>
<dbReference type="InterPro" id="IPR020806">
    <property type="entry name" value="PKS_PP-bd"/>
</dbReference>
<feature type="non-terminal residue" evidence="13">
    <location>
        <position position="1"/>
    </location>
</feature>
<feature type="region of interest" description="C-terminal hotdog fold" evidence="9">
    <location>
        <begin position="373"/>
        <end position="512"/>
    </location>
</feature>
<feature type="region of interest" description="N-terminal hotdog fold" evidence="9">
    <location>
        <begin position="1295"/>
        <end position="1413"/>
    </location>
</feature>
<dbReference type="CDD" id="cd00833">
    <property type="entry name" value="PKS"/>
    <property type="match status" value="1"/>
</dbReference>
<dbReference type="InterPro" id="IPR014030">
    <property type="entry name" value="Ketoacyl_synth_N"/>
</dbReference>
<dbReference type="InterPro" id="IPR042104">
    <property type="entry name" value="PKS_dehydratase_sf"/>
</dbReference>